<dbReference type="Proteomes" id="UP001438707">
    <property type="component" value="Unassembled WGS sequence"/>
</dbReference>
<protein>
    <recommendedName>
        <fullName evidence="1">SCP2 domain-containing protein</fullName>
    </recommendedName>
</protein>
<name>A0AAW1RHP5_9CHLO</name>
<evidence type="ECO:0000259" key="1">
    <source>
        <dbReference type="Pfam" id="PF02036"/>
    </source>
</evidence>
<dbReference type="Gene3D" id="3.30.1050.10">
    <property type="entry name" value="SCP2 sterol-binding domain"/>
    <property type="match status" value="1"/>
</dbReference>
<dbReference type="Pfam" id="PF02036">
    <property type="entry name" value="SCP2"/>
    <property type="match status" value="1"/>
</dbReference>
<keyword evidence="3" id="KW-1185">Reference proteome</keyword>
<reference evidence="2 3" key="1">
    <citation type="journal article" date="2024" name="Nat. Commun.">
        <title>Phylogenomics reveals the evolutionary origins of lichenization in chlorophyte algae.</title>
        <authorList>
            <person name="Puginier C."/>
            <person name="Libourel C."/>
            <person name="Otte J."/>
            <person name="Skaloud P."/>
            <person name="Haon M."/>
            <person name="Grisel S."/>
            <person name="Petersen M."/>
            <person name="Berrin J.G."/>
            <person name="Delaux P.M."/>
            <person name="Dal Grande F."/>
            <person name="Keller J."/>
        </authorList>
    </citation>
    <scope>NUCLEOTIDE SEQUENCE [LARGE SCALE GENOMIC DNA]</scope>
    <source>
        <strain evidence="2 3">SAG 2145</strain>
    </source>
</reference>
<dbReference type="GO" id="GO:0005829">
    <property type="term" value="C:cytosol"/>
    <property type="evidence" value="ECO:0007669"/>
    <property type="project" value="TreeGrafter"/>
</dbReference>
<evidence type="ECO:0000313" key="2">
    <source>
        <dbReference type="EMBL" id="KAK9833083.1"/>
    </source>
</evidence>
<dbReference type="AlphaFoldDB" id="A0AAW1RHP5"/>
<dbReference type="EMBL" id="JALJOS010000011">
    <property type="protein sequence ID" value="KAK9833083.1"/>
    <property type="molecule type" value="Genomic_DNA"/>
</dbReference>
<dbReference type="SUPFAM" id="SSF55718">
    <property type="entry name" value="SCP-like"/>
    <property type="match status" value="1"/>
</dbReference>
<dbReference type="PANTHER" id="PTHR10094">
    <property type="entry name" value="STEROL CARRIER PROTEIN 2 SCP-2 FAMILY PROTEIN"/>
    <property type="match status" value="1"/>
</dbReference>
<comment type="caution">
    <text evidence="2">The sequence shown here is derived from an EMBL/GenBank/DDBJ whole genome shotgun (WGS) entry which is preliminary data.</text>
</comment>
<feature type="domain" description="SCP2" evidence="1">
    <location>
        <begin position="11"/>
        <end position="113"/>
    </location>
</feature>
<sequence length="121" mass="12957">MGKAKGSAPLFDQLSKSLKAEGGDLVARVKGLILFKIDGDEWTLDLRPETENGTISQGPPPEGFKPDLTLTINDDNFVKLVNGKIGPQQAFLLRKLKIGGSMAMAMKLQPILDAAAPKAKL</sequence>
<evidence type="ECO:0000313" key="3">
    <source>
        <dbReference type="Proteomes" id="UP001438707"/>
    </source>
</evidence>
<organism evidence="2 3">
    <name type="scientific">Apatococcus lobatus</name>
    <dbReference type="NCBI Taxonomy" id="904363"/>
    <lineage>
        <taxon>Eukaryota</taxon>
        <taxon>Viridiplantae</taxon>
        <taxon>Chlorophyta</taxon>
        <taxon>core chlorophytes</taxon>
        <taxon>Trebouxiophyceae</taxon>
        <taxon>Chlorellales</taxon>
        <taxon>Chlorellaceae</taxon>
        <taxon>Apatococcus</taxon>
    </lineage>
</organism>
<accession>A0AAW1RHP5</accession>
<dbReference type="InterPro" id="IPR036527">
    <property type="entry name" value="SCP2_sterol-bd_dom_sf"/>
</dbReference>
<dbReference type="PANTHER" id="PTHR10094:SF25">
    <property type="entry name" value="SCP2 STEROL-BINDING DOMAIN-CONTAINING PROTEIN 1"/>
    <property type="match status" value="1"/>
</dbReference>
<gene>
    <name evidence="2" type="ORF">WJX74_006708</name>
</gene>
<dbReference type="InterPro" id="IPR003033">
    <property type="entry name" value="SCP2_sterol-bd_dom"/>
</dbReference>
<proteinExistence type="predicted"/>